<evidence type="ECO:0000259" key="9">
    <source>
        <dbReference type="Pfam" id="PF13844"/>
    </source>
</evidence>
<keyword evidence="7 8" id="KW-0802">TPR repeat</keyword>
<evidence type="ECO:0000256" key="3">
    <source>
        <dbReference type="ARBA" id="ARBA00011970"/>
    </source>
</evidence>
<dbReference type="Pfam" id="PF00515">
    <property type="entry name" value="TPR_1"/>
    <property type="match status" value="1"/>
</dbReference>
<evidence type="ECO:0000256" key="4">
    <source>
        <dbReference type="ARBA" id="ARBA00022676"/>
    </source>
</evidence>
<feature type="repeat" description="TPR" evidence="8">
    <location>
        <begin position="180"/>
        <end position="213"/>
    </location>
</feature>
<evidence type="ECO:0000256" key="5">
    <source>
        <dbReference type="ARBA" id="ARBA00022679"/>
    </source>
</evidence>
<dbReference type="Proteomes" id="UP000427769">
    <property type="component" value="Chromosome"/>
</dbReference>
<sequence>MGLMMVKRMTKKDLEKAFVAHKSGNIELAYKLCKMVLKRKPQEADALHLMGVVVHQMGMTEKAFDYISQAISIKKENPIYYNSLGIVLKEVGRYGQSIKCYEKSIHLSHNYADPYYNLGTVYHALKNLEEAIGNYRNAIRINPSFAEACNNLGAALNEIGNFSEARESCLKAIRLKPDYPEAFNNLGNAQKELGEIEQAIRSYRSVIKISGECAETLGNLGNALCEAGNYDDALETYNRAIAIQPSNGKLYNNLGTLLRTQGKLDDAVACFEKSIRFMPHDVEAYHNLGNVYYDRSNYKSAIACYRKALTVDPHSVKSMINMSICFQENGDSNMAVDLFEQVLVLDPENEKACCHLVHEMYQRCQWDLLEPLNRKIDRFTYKRLKKGQRPEEMPFLNLIRCSDPSINYKVTQKWSDLLVPAHLEPRDNPREVQYEKSTKKLTIGYLSNNFKNHPTAQLTWKIFGLHDRKQFNVNVYSYGEDDSSEHRKRIKSDCDKFTDIKLLGHWDAANCIYHDQVDILIDLVGYMRNHRLEIASLRPAPIQVRWLGMAGTTGVGFFDYLITDRIVTPSEEAHYYSEKFIYMPDTYQVNSGLFNESTTRFHRQDANLPEDGFVYCSFCSSYKIEPKVFDLWMNILKSVPKSVLWLLKSNDTVVSNLRKEAENRDVDPSRIIFAEKMPKENHLERLKMADLALDTLSVNGAATTSDALWAEVPVVTMKGTHFASRMSASILDAIGMEDLVCESQEVYEKKAIELGNNPLKSNILKDRLRINLVEKPLFDAPRFVTHLESAYLKIWERYQAGKKPRIQHIKDTR</sequence>
<dbReference type="SUPFAM" id="SSF48452">
    <property type="entry name" value="TPR-like"/>
    <property type="match status" value="1"/>
</dbReference>
<proteinExistence type="inferred from homology"/>
<evidence type="ECO:0000256" key="1">
    <source>
        <dbReference type="ARBA" id="ARBA00004922"/>
    </source>
</evidence>
<dbReference type="PANTHER" id="PTHR44366">
    <property type="entry name" value="UDP-N-ACETYLGLUCOSAMINE--PEPTIDE N-ACETYLGLUCOSAMINYLTRANSFERASE 110 KDA SUBUNIT"/>
    <property type="match status" value="1"/>
</dbReference>
<dbReference type="SUPFAM" id="SSF48439">
    <property type="entry name" value="Protein prenylyltransferase"/>
    <property type="match status" value="1"/>
</dbReference>
<feature type="domain" description="O-GlcNAc transferase C-terminal" evidence="9">
    <location>
        <begin position="602"/>
        <end position="786"/>
    </location>
</feature>
<accession>A0A5K7YVE0</accession>
<feature type="repeat" description="TPR" evidence="8">
    <location>
        <begin position="44"/>
        <end position="77"/>
    </location>
</feature>
<feature type="domain" description="O-GlcNAc transferase C-terminal" evidence="9">
    <location>
        <begin position="425"/>
        <end position="589"/>
    </location>
</feature>
<dbReference type="EC" id="2.4.1.255" evidence="3"/>
<dbReference type="Pfam" id="PF13431">
    <property type="entry name" value="TPR_17"/>
    <property type="match status" value="1"/>
</dbReference>
<keyword evidence="6" id="KW-0677">Repeat</keyword>
<dbReference type="Gene3D" id="3.40.50.2000">
    <property type="entry name" value="Glycogen Phosphorylase B"/>
    <property type="match status" value="1"/>
</dbReference>
<feature type="repeat" description="TPR" evidence="8">
    <location>
        <begin position="282"/>
        <end position="315"/>
    </location>
</feature>
<feature type="repeat" description="TPR" evidence="8">
    <location>
        <begin position="78"/>
        <end position="111"/>
    </location>
</feature>
<evidence type="ECO:0000256" key="6">
    <source>
        <dbReference type="ARBA" id="ARBA00022737"/>
    </source>
</evidence>
<feature type="repeat" description="TPR" evidence="8">
    <location>
        <begin position="146"/>
        <end position="179"/>
    </location>
</feature>
<evidence type="ECO:0000256" key="7">
    <source>
        <dbReference type="ARBA" id="ARBA00022803"/>
    </source>
</evidence>
<keyword evidence="5" id="KW-0808">Transferase</keyword>
<gene>
    <name evidence="10" type="ORF">DSCW_11490</name>
</gene>
<name>A0A5K7YVE0_9BACT</name>
<comment type="pathway">
    <text evidence="1">Protein modification; protein glycosylation.</text>
</comment>
<evidence type="ECO:0000313" key="11">
    <source>
        <dbReference type="Proteomes" id="UP000427769"/>
    </source>
</evidence>
<dbReference type="PANTHER" id="PTHR44366:SF1">
    <property type="entry name" value="UDP-N-ACETYLGLUCOSAMINE--PEPTIDE N-ACETYLGLUCOSAMINYLTRANSFERASE 110 KDA SUBUNIT"/>
    <property type="match status" value="1"/>
</dbReference>
<dbReference type="InterPro" id="IPR037919">
    <property type="entry name" value="OGT"/>
</dbReference>
<evidence type="ECO:0000256" key="8">
    <source>
        <dbReference type="PROSITE-ProRule" id="PRU00339"/>
    </source>
</evidence>
<evidence type="ECO:0000256" key="2">
    <source>
        <dbReference type="ARBA" id="ARBA00005386"/>
    </source>
</evidence>
<reference evidence="10 11" key="1">
    <citation type="submission" date="2019-11" db="EMBL/GenBank/DDBJ databases">
        <title>Comparative genomics of hydrocarbon-degrading Desulfosarcina strains.</title>
        <authorList>
            <person name="Watanabe M."/>
            <person name="Kojima H."/>
            <person name="Fukui M."/>
        </authorList>
    </citation>
    <scope>NUCLEOTIDE SEQUENCE [LARGE SCALE GENOMIC DNA]</scope>
    <source>
        <strain evidence="10 11">PP31</strain>
    </source>
</reference>
<dbReference type="AlphaFoldDB" id="A0A5K7YVE0"/>
<dbReference type="InterPro" id="IPR019734">
    <property type="entry name" value="TPR_rpt"/>
</dbReference>
<dbReference type="GO" id="GO:0097363">
    <property type="term" value="F:protein O-acetylglucosaminyltransferase activity"/>
    <property type="evidence" value="ECO:0007669"/>
    <property type="project" value="UniProtKB-EC"/>
</dbReference>
<keyword evidence="11" id="KW-1185">Reference proteome</keyword>
<dbReference type="Pfam" id="PF13414">
    <property type="entry name" value="TPR_11"/>
    <property type="match status" value="1"/>
</dbReference>
<dbReference type="Pfam" id="PF13181">
    <property type="entry name" value="TPR_8"/>
    <property type="match status" value="1"/>
</dbReference>
<dbReference type="PROSITE" id="PS50293">
    <property type="entry name" value="TPR_REGION"/>
    <property type="match status" value="3"/>
</dbReference>
<dbReference type="EMBL" id="AP021875">
    <property type="protein sequence ID" value="BBO73732.1"/>
    <property type="molecule type" value="Genomic_DNA"/>
</dbReference>
<feature type="repeat" description="TPR" evidence="8">
    <location>
        <begin position="248"/>
        <end position="281"/>
    </location>
</feature>
<feature type="repeat" description="TPR" evidence="8">
    <location>
        <begin position="214"/>
        <end position="247"/>
    </location>
</feature>
<comment type="similarity">
    <text evidence="2">Belongs to the glycosyltransferase 41 family. O-GlcNAc transferase subfamily.</text>
</comment>
<keyword evidence="4" id="KW-0328">Glycosyltransferase</keyword>
<dbReference type="Gene3D" id="1.25.40.10">
    <property type="entry name" value="Tetratricopeptide repeat domain"/>
    <property type="match status" value="5"/>
</dbReference>
<dbReference type="PROSITE" id="PS50005">
    <property type="entry name" value="TPR"/>
    <property type="match status" value="9"/>
</dbReference>
<dbReference type="Pfam" id="PF13424">
    <property type="entry name" value="TPR_12"/>
    <property type="match status" value="1"/>
</dbReference>
<dbReference type="InterPro" id="IPR029489">
    <property type="entry name" value="OGT/SEC/SPY_C"/>
</dbReference>
<dbReference type="Gene3D" id="3.40.50.11380">
    <property type="match status" value="1"/>
</dbReference>
<feature type="repeat" description="TPR" evidence="8">
    <location>
        <begin position="316"/>
        <end position="349"/>
    </location>
</feature>
<protein>
    <recommendedName>
        <fullName evidence="3">protein O-GlcNAc transferase</fullName>
        <ecNumber evidence="3">2.4.1.255</ecNumber>
    </recommendedName>
</protein>
<dbReference type="UniPathway" id="UPA00378"/>
<feature type="repeat" description="TPR" evidence="8">
    <location>
        <begin position="112"/>
        <end position="145"/>
    </location>
</feature>
<dbReference type="GO" id="GO:0006493">
    <property type="term" value="P:protein O-linked glycosylation"/>
    <property type="evidence" value="ECO:0007669"/>
    <property type="project" value="InterPro"/>
</dbReference>
<dbReference type="Pfam" id="PF13844">
    <property type="entry name" value="Glyco_transf_41"/>
    <property type="match status" value="2"/>
</dbReference>
<dbReference type="InterPro" id="IPR011990">
    <property type="entry name" value="TPR-like_helical_dom_sf"/>
</dbReference>
<organism evidence="10 11">
    <name type="scientific">Desulfosarcina widdelii</name>
    <dbReference type="NCBI Taxonomy" id="947919"/>
    <lineage>
        <taxon>Bacteria</taxon>
        <taxon>Pseudomonadati</taxon>
        <taxon>Thermodesulfobacteriota</taxon>
        <taxon>Desulfobacteria</taxon>
        <taxon>Desulfobacterales</taxon>
        <taxon>Desulfosarcinaceae</taxon>
        <taxon>Desulfosarcina</taxon>
    </lineage>
</organism>
<dbReference type="SMART" id="SM00028">
    <property type="entry name" value="TPR"/>
    <property type="match status" value="10"/>
</dbReference>
<dbReference type="KEGG" id="dwd:DSCW_11490"/>
<evidence type="ECO:0000313" key="10">
    <source>
        <dbReference type="EMBL" id="BBO73732.1"/>
    </source>
</evidence>